<proteinExistence type="inferred from homology"/>
<dbReference type="GO" id="GO:0031965">
    <property type="term" value="C:nuclear membrane"/>
    <property type="evidence" value="ECO:0007669"/>
    <property type="project" value="UniProtKB-SubCell"/>
</dbReference>
<evidence type="ECO:0000313" key="8">
    <source>
        <dbReference type="EMBL" id="KAB5590525.1"/>
    </source>
</evidence>
<evidence type="ECO:0000256" key="1">
    <source>
        <dbReference type="ARBA" id="ARBA00022448"/>
    </source>
</evidence>
<comment type="subcellular location">
    <subcellularLocation>
        <location evidence="7">Nucleus</location>
        <location evidence="7">Nuclear pore complex</location>
    </subcellularLocation>
    <subcellularLocation>
        <location evidence="7">Nucleus membrane</location>
    </subcellularLocation>
</comment>
<dbReference type="Gene3D" id="1.20.190.50">
    <property type="match status" value="2"/>
</dbReference>
<evidence type="ECO:0000256" key="5">
    <source>
        <dbReference type="ARBA" id="ARBA00023132"/>
    </source>
</evidence>
<dbReference type="AlphaFoldDB" id="A0A5N5QFK5"/>
<keyword evidence="3" id="KW-0653">Protein transport</keyword>
<comment type="subunit">
    <text evidence="7">Part of the nuclear pore complex (NPC).</text>
</comment>
<comment type="caution">
    <text evidence="8">The sequence shown here is derived from an EMBL/GenBank/DDBJ whole genome shotgun (WGS) entry which is preliminary data.</text>
</comment>
<dbReference type="GO" id="GO:0000973">
    <property type="term" value="P:post-transcriptional tethering of RNA polymerase II gene DNA at nuclear periphery"/>
    <property type="evidence" value="ECO:0007669"/>
    <property type="project" value="TreeGrafter"/>
</dbReference>
<dbReference type="GO" id="GO:0006606">
    <property type="term" value="P:protein import into nucleus"/>
    <property type="evidence" value="ECO:0007669"/>
    <property type="project" value="TreeGrafter"/>
</dbReference>
<dbReference type="Pfam" id="PF04121">
    <property type="entry name" value="Nup84_Nup100"/>
    <property type="match status" value="1"/>
</dbReference>
<dbReference type="PANTHER" id="PTHR13003">
    <property type="entry name" value="NUP107-RELATED"/>
    <property type="match status" value="1"/>
</dbReference>
<keyword evidence="6 7" id="KW-0539">Nucleus</keyword>
<keyword evidence="9" id="KW-1185">Reference proteome</keyword>
<evidence type="ECO:0000256" key="2">
    <source>
        <dbReference type="ARBA" id="ARBA00022816"/>
    </source>
</evidence>
<dbReference type="GO" id="GO:0017056">
    <property type="term" value="F:structural constituent of nuclear pore"/>
    <property type="evidence" value="ECO:0007669"/>
    <property type="project" value="UniProtKB-UniRule"/>
</dbReference>
<keyword evidence="7" id="KW-0472">Membrane</keyword>
<comment type="function">
    <text evidence="7">Functions as a component of the nuclear pore complex (NPC).</text>
</comment>
<keyword evidence="1 7" id="KW-0813">Transport</keyword>
<dbReference type="Gene3D" id="1.10.3450.20">
    <property type="match status" value="1"/>
</dbReference>
<sequence length="769" mass="85191">MVNAPLVSSVSKSFAEVIAHFKSRVAELQPVDSLDVILEPDVGLANKLQEICAIEYESTDRIGLDDEREEWRVERDTWDLVSRLYAERSLPDESAQSLPTPLQMVQRNPYTPTSALAQRAIQQHATLRELHLVREWLQDTAPNVASLPTGGSAYRALTKHRVVHARRGGGAGAQSFVSALDPDAEHRRGAGGALDADDAAAEKALARTLLGYLRAGKYDEARALCRAAGHDWRAAVIDGVTPFKWDAVVEKEETDDENGMDIIQSEGWVGNKRRKLWSDTHISPESRAVAAALSPARRTLPALLPQCRTFADHAWAHTSALVEERVAAVLESTGSWWEHDDAPSESGSDLDEATRVWEADVRTVMAGLKHAPVEEGAGSDHPLHWTQIHCILGDVSEVLSLVADRLTGGLDTMRRNWIRFFAHLCLFLTMTKQPIPADASAVILEAYIRVLEAEGQGDLVALYVSALGDNAVDRYALYLASLPDDLPREQRADALKLARQHNLVVERVAIATADLIAKKAIKELPPLRGPLPRTADMSDAPTPIELRLVKSVEWLLFNQETWPTAIHQSNAVLRYMLGMGRIHAARILVSSLPDQLTGSSVNGELLGYIKFFGVWDATPVLADVVARNPGEGGTKAEKKAWENEYKALLDDYYEATTELLKTYWLGLEYTDSNERKRERVEQMRIRQIYVPEIVLQLHQQLYASKDVFPSNLRRALQLPNIVADSRYNIFRDFISPDGNRMPEYLAGLRDVSIAVLGAGISDPVQAVVG</sequence>
<keyword evidence="5 7" id="KW-0906">Nuclear pore complex</keyword>
<dbReference type="Proteomes" id="UP000383932">
    <property type="component" value="Unassembled WGS sequence"/>
</dbReference>
<name>A0A5N5QFK5_9AGAM</name>
<gene>
    <name evidence="8" type="ORF">CTheo_6024</name>
</gene>
<dbReference type="OrthoDB" id="3098at2759"/>
<evidence type="ECO:0000256" key="3">
    <source>
        <dbReference type="ARBA" id="ARBA00022927"/>
    </source>
</evidence>
<dbReference type="GO" id="GO:0031080">
    <property type="term" value="C:nuclear pore outer ring"/>
    <property type="evidence" value="ECO:0007669"/>
    <property type="project" value="TreeGrafter"/>
</dbReference>
<accession>A0A5N5QFK5</accession>
<evidence type="ECO:0000256" key="7">
    <source>
        <dbReference type="RuleBase" id="RU365072"/>
    </source>
</evidence>
<organism evidence="8 9">
    <name type="scientific">Ceratobasidium theobromae</name>
    <dbReference type="NCBI Taxonomy" id="1582974"/>
    <lineage>
        <taxon>Eukaryota</taxon>
        <taxon>Fungi</taxon>
        <taxon>Dikarya</taxon>
        <taxon>Basidiomycota</taxon>
        <taxon>Agaricomycotina</taxon>
        <taxon>Agaricomycetes</taxon>
        <taxon>Cantharellales</taxon>
        <taxon>Ceratobasidiaceae</taxon>
        <taxon>Ceratobasidium</taxon>
    </lineage>
</organism>
<dbReference type="GO" id="GO:0006406">
    <property type="term" value="P:mRNA export from nucleus"/>
    <property type="evidence" value="ECO:0007669"/>
    <property type="project" value="TreeGrafter"/>
</dbReference>
<dbReference type="PANTHER" id="PTHR13003:SF2">
    <property type="entry name" value="NUCLEAR PORE COMPLEX PROTEIN NUP107"/>
    <property type="match status" value="1"/>
</dbReference>
<evidence type="ECO:0000256" key="6">
    <source>
        <dbReference type="ARBA" id="ARBA00023242"/>
    </source>
</evidence>
<comment type="similarity">
    <text evidence="7">Belongs to the nucleoporin Nup84/Nup107 family.</text>
</comment>
<protein>
    <recommendedName>
        <fullName evidence="7">Nuclear pore complex protein</fullName>
    </recommendedName>
</protein>
<dbReference type="EMBL" id="SSOP01000163">
    <property type="protein sequence ID" value="KAB5590525.1"/>
    <property type="molecule type" value="Genomic_DNA"/>
</dbReference>
<evidence type="ECO:0000313" key="9">
    <source>
        <dbReference type="Proteomes" id="UP000383932"/>
    </source>
</evidence>
<keyword evidence="2" id="KW-0509">mRNA transport</keyword>
<dbReference type="InterPro" id="IPR007252">
    <property type="entry name" value="Nup84/Nup107"/>
</dbReference>
<keyword evidence="4 7" id="KW-0811">Translocation</keyword>
<reference evidence="8 9" key="1">
    <citation type="journal article" date="2019" name="Fungal Biol. Biotechnol.">
        <title>Draft genome sequence of fastidious pathogen Ceratobasidium theobromae, which causes vascular-streak dieback in Theobroma cacao.</title>
        <authorList>
            <person name="Ali S.S."/>
            <person name="Asman A."/>
            <person name="Shao J."/>
            <person name="Firmansyah A.P."/>
            <person name="Susilo A.W."/>
            <person name="Rosmana A."/>
            <person name="McMahon P."/>
            <person name="Junaid M."/>
            <person name="Guest D."/>
            <person name="Kheng T.Y."/>
            <person name="Meinhardt L.W."/>
            <person name="Bailey B.A."/>
        </authorList>
    </citation>
    <scope>NUCLEOTIDE SEQUENCE [LARGE SCALE GENOMIC DNA]</scope>
    <source>
        <strain evidence="8 9">CT2</strain>
    </source>
</reference>
<evidence type="ECO:0000256" key="4">
    <source>
        <dbReference type="ARBA" id="ARBA00023010"/>
    </source>
</evidence>